<dbReference type="SUPFAM" id="SSF50324">
    <property type="entry name" value="Inorganic pyrophosphatase"/>
    <property type="match status" value="1"/>
</dbReference>
<dbReference type="GO" id="GO:0005737">
    <property type="term" value="C:cytoplasm"/>
    <property type="evidence" value="ECO:0007669"/>
    <property type="project" value="InterPro"/>
</dbReference>
<dbReference type="GO" id="GO:0006796">
    <property type="term" value="P:phosphate-containing compound metabolic process"/>
    <property type="evidence" value="ECO:0007669"/>
    <property type="project" value="InterPro"/>
</dbReference>
<gene>
    <name evidence="8" type="ORF">TCIL3000_3_1740</name>
</gene>
<dbReference type="Pfam" id="PF00719">
    <property type="entry name" value="Pyrophosphatase"/>
    <property type="match status" value="1"/>
</dbReference>
<dbReference type="VEuPathDB" id="TriTrypDB:TcIL3000_3_1740"/>
<keyword evidence="7" id="KW-0732">Signal</keyword>
<sequence>MLRTTFVSWGAAAAAGLVLPKWAIKEVGMMGSHAWRMHFTETVLDGVVTRSAWHDLPLYPSVDKSIITFVCEIPQKTRAKLELLKEEPHNPIAQDVLKKEGRPLRFFSYGDIPFNYGFTPRTWENPTLQDEQTRCVGDGDPIDVVELSPVPLAVGSIRAVRILGLLGLIDQGETDWKVITEAVGAGEAVTYGHLSNVPQELKSTIVRWFREYKTTDGKKPNEFAFGGGLRGAEDALHVIEMGSSQYADLLSGVVHNPGYWLP</sequence>
<evidence type="ECO:0000256" key="6">
    <source>
        <dbReference type="ARBA" id="ARBA00022842"/>
    </source>
</evidence>
<comment type="similarity">
    <text evidence="2">Belongs to the PPase family.</text>
</comment>
<evidence type="ECO:0000256" key="2">
    <source>
        <dbReference type="ARBA" id="ARBA00006220"/>
    </source>
</evidence>
<keyword evidence="4" id="KW-0479">Metal-binding</keyword>
<dbReference type="InterPro" id="IPR008162">
    <property type="entry name" value="Pyrophosphatase"/>
</dbReference>
<keyword evidence="5" id="KW-0378">Hydrolase</keyword>
<feature type="signal peptide" evidence="7">
    <location>
        <begin position="1"/>
        <end position="16"/>
    </location>
</feature>
<protein>
    <recommendedName>
        <fullName evidence="3">inorganic diphosphatase</fullName>
        <ecNumber evidence="3">3.6.1.1</ecNumber>
    </recommendedName>
</protein>
<dbReference type="EC" id="3.6.1.1" evidence="3"/>
<keyword evidence="6" id="KW-0460">Magnesium</keyword>
<comment type="cofactor">
    <cofactor evidence="1">
        <name>Mg(2+)</name>
        <dbReference type="ChEBI" id="CHEBI:18420"/>
    </cofactor>
</comment>
<dbReference type="GO" id="GO:0000287">
    <property type="term" value="F:magnesium ion binding"/>
    <property type="evidence" value="ECO:0007669"/>
    <property type="project" value="InterPro"/>
</dbReference>
<feature type="chain" id="PRO_5003410272" description="inorganic diphosphatase" evidence="7">
    <location>
        <begin position="17"/>
        <end position="262"/>
    </location>
</feature>
<evidence type="ECO:0000256" key="7">
    <source>
        <dbReference type="SAM" id="SignalP"/>
    </source>
</evidence>
<name>G0UK39_TRYCI</name>
<evidence type="ECO:0000256" key="4">
    <source>
        <dbReference type="ARBA" id="ARBA00022723"/>
    </source>
</evidence>
<evidence type="ECO:0000256" key="5">
    <source>
        <dbReference type="ARBA" id="ARBA00022801"/>
    </source>
</evidence>
<dbReference type="PANTHER" id="PTHR10286">
    <property type="entry name" value="INORGANIC PYROPHOSPHATASE"/>
    <property type="match status" value="1"/>
</dbReference>
<evidence type="ECO:0000313" key="8">
    <source>
        <dbReference type="EMBL" id="CCC89744.1"/>
    </source>
</evidence>
<reference evidence="8" key="1">
    <citation type="journal article" date="2012" name="Proc. Natl. Acad. Sci. U.S.A.">
        <title>Antigenic diversity is generated by distinct evolutionary mechanisms in African trypanosome species.</title>
        <authorList>
            <person name="Jackson A.P."/>
            <person name="Berry A."/>
            <person name="Aslett M."/>
            <person name="Allison H.C."/>
            <person name="Burton P."/>
            <person name="Vavrova-Anderson J."/>
            <person name="Brown R."/>
            <person name="Browne H."/>
            <person name="Corton N."/>
            <person name="Hauser H."/>
            <person name="Gamble J."/>
            <person name="Gilderthorp R."/>
            <person name="Marcello L."/>
            <person name="McQuillan J."/>
            <person name="Otto T.D."/>
            <person name="Quail M.A."/>
            <person name="Sanders M.J."/>
            <person name="van Tonder A."/>
            <person name="Ginger M.L."/>
            <person name="Field M.C."/>
            <person name="Barry J.D."/>
            <person name="Hertz-Fowler C."/>
            <person name="Berriman M."/>
        </authorList>
    </citation>
    <scope>NUCLEOTIDE SEQUENCE</scope>
    <source>
        <strain evidence="8">IL3000</strain>
    </source>
</reference>
<evidence type="ECO:0000256" key="3">
    <source>
        <dbReference type="ARBA" id="ARBA00012146"/>
    </source>
</evidence>
<organism evidence="8">
    <name type="scientific">Trypanosoma congolense (strain IL3000)</name>
    <dbReference type="NCBI Taxonomy" id="1068625"/>
    <lineage>
        <taxon>Eukaryota</taxon>
        <taxon>Discoba</taxon>
        <taxon>Euglenozoa</taxon>
        <taxon>Kinetoplastea</taxon>
        <taxon>Metakinetoplastina</taxon>
        <taxon>Trypanosomatida</taxon>
        <taxon>Trypanosomatidae</taxon>
        <taxon>Trypanosoma</taxon>
        <taxon>Nannomonas</taxon>
    </lineage>
</organism>
<dbReference type="GO" id="GO:0004427">
    <property type="term" value="F:inorganic diphosphate phosphatase activity"/>
    <property type="evidence" value="ECO:0007669"/>
    <property type="project" value="UniProtKB-EC"/>
</dbReference>
<dbReference type="EMBL" id="HE575316">
    <property type="protein sequence ID" value="CCC89744.1"/>
    <property type="molecule type" value="Genomic_DNA"/>
</dbReference>
<dbReference type="InterPro" id="IPR036649">
    <property type="entry name" value="Pyrophosphatase_sf"/>
</dbReference>
<dbReference type="CDD" id="cd00412">
    <property type="entry name" value="pyrophosphatase"/>
    <property type="match status" value="1"/>
</dbReference>
<proteinExistence type="inferred from homology"/>
<dbReference type="AlphaFoldDB" id="G0UK39"/>
<dbReference type="Gene3D" id="3.90.80.10">
    <property type="entry name" value="Inorganic pyrophosphatase"/>
    <property type="match status" value="1"/>
</dbReference>
<evidence type="ECO:0000256" key="1">
    <source>
        <dbReference type="ARBA" id="ARBA00001946"/>
    </source>
</evidence>
<dbReference type="PROSITE" id="PS00387">
    <property type="entry name" value="PPASE"/>
    <property type="match status" value="1"/>
</dbReference>
<accession>G0UK39</accession>